<protein>
    <submittedName>
        <fullName evidence="1">Uncharacterized protein</fullName>
    </submittedName>
</protein>
<reference evidence="2" key="1">
    <citation type="submission" date="2017-04" db="EMBL/GenBank/DDBJ databases">
        <title>Function of individual gut microbiota members based on whole genome sequencing of pure cultures obtained from chicken caecum.</title>
        <authorList>
            <person name="Medvecky M."/>
            <person name="Cejkova D."/>
            <person name="Polansky O."/>
            <person name="Karasova D."/>
            <person name="Kubasova T."/>
            <person name="Cizek A."/>
            <person name="Rychlik I."/>
        </authorList>
    </citation>
    <scope>NUCLEOTIDE SEQUENCE [LARGE SCALE GENOMIC DNA]</scope>
    <source>
        <strain evidence="2">An109</strain>
    </source>
</reference>
<dbReference type="EMBL" id="NFLW01000036">
    <property type="protein sequence ID" value="OUQ64586.1"/>
    <property type="molecule type" value="Genomic_DNA"/>
</dbReference>
<sequence length="92" mass="10545">MNIDKFINSTIKSYDEYRKNCDIIAKEAQRYIDFDKFVSCEYINGVGLSILVTLPETDDYTIPECVCPVVGFFEYAKGKDKLSVDDIKKLSL</sequence>
<name>A0A1Y4V5U7_9BACE</name>
<evidence type="ECO:0000313" key="1">
    <source>
        <dbReference type="EMBL" id="OUQ64586.1"/>
    </source>
</evidence>
<dbReference type="Proteomes" id="UP000196036">
    <property type="component" value="Unassembled WGS sequence"/>
</dbReference>
<proteinExistence type="predicted"/>
<comment type="caution">
    <text evidence="1">The sequence shown here is derived from an EMBL/GenBank/DDBJ whole genome shotgun (WGS) entry which is preliminary data.</text>
</comment>
<gene>
    <name evidence="1" type="ORF">B5E52_16760</name>
</gene>
<dbReference type="AlphaFoldDB" id="A0A1Y4V5U7"/>
<evidence type="ECO:0000313" key="2">
    <source>
        <dbReference type="Proteomes" id="UP000196036"/>
    </source>
</evidence>
<dbReference type="RefSeq" id="WP_087318657.1">
    <property type="nucleotide sequence ID" value="NZ_BAABZH010000005.1"/>
</dbReference>
<organism evidence="1 2">
    <name type="scientific">Bacteroides xylanisolvens</name>
    <dbReference type="NCBI Taxonomy" id="371601"/>
    <lineage>
        <taxon>Bacteria</taxon>
        <taxon>Pseudomonadati</taxon>
        <taxon>Bacteroidota</taxon>
        <taxon>Bacteroidia</taxon>
        <taxon>Bacteroidales</taxon>
        <taxon>Bacteroidaceae</taxon>
        <taxon>Bacteroides</taxon>
    </lineage>
</organism>
<accession>A0A1Y4V5U7</accession>